<name>A0A8T1XL70_9BRAS</name>
<dbReference type="Proteomes" id="UP000694240">
    <property type="component" value="Chromosome 13"/>
</dbReference>
<keyword evidence="1" id="KW-1133">Transmembrane helix</keyword>
<evidence type="ECO:0008006" key="4">
    <source>
        <dbReference type="Google" id="ProtNLM"/>
    </source>
</evidence>
<protein>
    <recommendedName>
        <fullName evidence="4">Transmembrane protein</fullName>
    </recommendedName>
</protein>
<keyword evidence="1" id="KW-0472">Membrane</keyword>
<reference evidence="2 3" key="1">
    <citation type="submission" date="2020-12" db="EMBL/GenBank/DDBJ databases">
        <title>Concerted genomic and epigenomic changes stabilize Arabidopsis allopolyploids.</title>
        <authorList>
            <person name="Chen Z."/>
        </authorList>
    </citation>
    <scope>NUCLEOTIDE SEQUENCE [LARGE SCALE GENOMIC DNA]</scope>
    <source>
        <strain evidence="2">Allo738</strain>
        <tissue evidence="2">Leaf</tissue>
    </source>
</reference>
<organism evidence="2 3">
    <name type="scientific">Arabidopsis thaliana x Arabidopsis arenosa</name>
    <dbReference type="NCBI Taxonomy" id="1240361"/>
    <lineage>
        <taxon>Eukaryota</taxon>
        <taxon>Viridiplantae</taxon>
        <taxon>Streptophyta</taxon>
        <taxon>Embryophyta</taxon>
        <taxon>Tracheophyta</taxon>
        <taxon>Spermatophyta</taxon>
        <taxon>Magnoliopsida</taxon>
        <taxon>eudicotyledons</taxon>
        <taxon>Gunneridae</taxon>
        <taxon>Pentapetalae</taxon>
        <taxon>rosids</taxon>
        <taxon>malvids</taxon>
        <taxon>Brassicales</taxon>
        <taxon>Brassicaceae</taxon>
        <taxon>Camelineae</taxon>
        <taxon>Arabidopsis</taxon>
    </lineage>
</organism>
<feature type="transmembrane region" description="Helical" evidence="1">
    <location>
        <begin position="82"/>
        <end position="107"/>
    </location>
</feature>
<comment type="caution">
    <text evidence="2">The sequence shown here is derived from an EMBL/GenBank/DDBJ whole genome shotgun (WGS) entry which is preliminary data.</text>
</comment>
<dbReference type="AlphaFoldDB" id="A0A8T1XL70"/>
<gene>
    <name evidence="2" type="ORF">ISN45_Aa08g027480</name>
</gene>
<proteinExistence type="predicted"/>
<accession>A0A8T1XL70</accession>
<evidence type="ECO:0000256" key="1">
    <source>
        <dbReference type="SAM" id="Phobius"/>
    </source>
</evidence>
<keyword evidence="1" id="KW-0812">Transmembrane</keyword>
<keyword evidence="3" id="KW-1185">Reference proteome</keyword>
<sequence length="120" mass="13984">MRRRPRKHPALGLIVWFHLRETKTPIKTITMIPKTQKLRTNGFASVNSCHLLKNPRGREAEAVLQRDLKQSETKGLRVKHPYISAFSISLLLILYLFSKLFVPFFLFANIFPTMDINCIF</sequence>
<dbReference type="EMBL" id="JAEFBK010000013">
    <property type="protein sequence ID" value="KAG7535296.1"/>
    <property type="molecule type" value="Genomic_DNA"/>
</dbReference>
<evidence type="ECO:0000313" key="2">
    <source>
        <dbReference type="EMBL" id="KAG7535296.1"/>
    </source>
</evidence>
<evidence type="ECO:0000313" key="3">
    <source>
        <dbReference type="Proteomes" id="UP000694240"/>
    </source>
</evidence>